<reference evidence="2 3" key="1">
    <citation type="submission" date="2020-04" db="EMBL/GenBank/DDBJ databases">
        <authorList>
            <person name="Zhang R."/>
            <person name="Schippers A."/>
        </authorList>
    </citation>
    <scope>NUCLEOTIDE SEQUENCE [LARGE SCALE GENOMIC DNA]</scope>
    <source>
        <strain evidence="2 3">DSM 109850</strain>
    </source>
</reference>
<dbReference type="Proteomes" id="UP000533476">
    <property type="component" value="Unassembled WGS sequence"/>
</dbReference>
<feature type="domain" description="Dienelactone hydrolase" evidence="1">
    <location>
        <begin position="75"/>
        <end position="219"/>
    </location>
</feature>
<dbReference type="Gene3D" id="3.40.50.1820">
    <property type="entry name" value="alpha/beta hydrolase"/>
    <property type="match status" value="1"/>
</dbReference>
<evidence type="ECO:0000313" key="2">
    <source>
        <dbReference type="EMBL" id="NMP23280.1"/>
    </source>
</evidence>
<accession>A0A7Y0L6D5</accession>
<dbReference type="RefSeq" id="WP_169100410.1">
    <property type="nucleotide sequence ID" value="NZ_JABBVZ010000046.1"/>
</dbReference>
<dbReference type="GO" id="GO:0016787">
    <property type="term" value="F:hydrolase activity"/>
    <property type="evidence" value="ECO:0007669"/>
    <property type="project" value="InterPro"/>
</dbReference>
<comment type="caution">
    <text evidence="2">The sequence shown here is derived from an EMBL/GenBank/DDBJ whole genome shotgun (WGS) entry which is preliminary data.</text>
</comment>
<dbReference type="InterPro" id="IPR029058">
    <property type="entry name" value="AB_hydrolase_fold"/>
</dbReference>
<dbReference type="Pfam" id="PF01738">
    <property type="entry name" value="DLH"/>
    <property type="match status" value="1"/>
</dbReference>
<gene>
    <name evidence="2" type="ORF">HIJ39_13120</name>
</gene>
<evidence type="ECO:0000259" key="1">
    <source>
        <dbReference type="Pfam" id="PF01738"/>
    </source>
</evidence>
<name>A0A7Y0L6D5_9FIRM</name>
<sequence>MNHVEIRGPELDRAERVVIVIHGMSTTVKTLQAGYPVPKDGSLTKVYWRLPVLREGTESVHARRADDIFLNLFASVVDDSRTELKHLLKSVGRRPVGLFGFSIGSLIALWGAVDNPQVGAVVTVGGVPSLDYLQHYYRNYPWSDASIAARLKSYAVSPHIDRLASVPTLLSHGDADDVAKWEWMQEFAETLMTVSPKSRIQKFPHMRHRLHAETPEEQRELEHLRKMADQWFVDHLS</sequence>
<dbReference type="AlphaFoldDB" id="A0A7Y0L6D5"/>
<organism evidence="2 3">
    <name type="scientific">Sulfobacillus harzensis</name>
    <dbReference type="NCBI Taxonomy" id="2729629"/>
    <lineage>
        <taxon>Bacteria</taxon>
        <taxon>Bacillati</taxon>
        <taxon>Bacillota</taxon>
        <taxon>Clostridia</taxon>
        <taxon>Eubacteriales</taxon>
        <taxon>Clostridiales Family XVII. Incertae Sedis</taxon>
        <taxon>Sulfobacillus</taxon>
    </lineage>
</organism>
<protein>
    <submittedName>
        <fullName evidence="2">Prolyl oligopeptidase family serine peptidase</fullName>
    </submittedName>
</protein>
<dbReference type="EMBL" id="JABBVZ010000046">
    <property type="protein sequence ID" value="NMP23280.1"/>
    <property type="molecule type" value="Genomic_DNA"/>
</dbReference>
<dbReference type="SUPFAM" id="SSF53474">
    <property type="entry name" value="alpha/beta-Hydrolases"/>
    <property type="match status" value="1"/>
</dbReference>
<keyword evidence="3" id="KW-1185">Reference proteome</keyword>
<dbReference type="InterPro" id="IPR002925">
    <property type="entry name" value="Dienelactn_hydro"/>
</dbReference>
<evidence type="ECO:0000313" key="3">
    <source>
        <dbReference type="Proteomes" id="UP000533476"/>
    </source>
</evidence>
<proteinExistence type="predicted"/>